<keyword evidence="4 9" id="KW-0812">Transmembrane</keyword>
<dbReference type="OrthoDB" id="3900342at2759"/>
<evidence type="ECO:0000256" key="6">
    <source>
        <dbReference type="ARBA" id="ARBA00022989"/>
    </source>
</evidence>
<evidence type="ECO:0000256" key="4">
    <source>
        <dbReference type="ARBA" id="ARBA00022692"/>
    </source>
</evidence>
<dbReference type="Gene3D" id="1.20.1740.10">
    <property type="entry name" value="Amino acid/polyamine transporter I"/>
    <property type="match status" value="1"/>
</dbReference>
<evidence type="ECO:0000256" key="1">
    <source>
        <dbReference type="ARBA" id="ARBA00004141"/>
    </source>
</evidence>
<sequence>MGRFRNLIRSKKEMDSDEDISSIHENGSPQLEYSNDKIEILQTESAINDSQDIKSLKKKKFQTNGFDIHSISDSLAHRGTNMDEDDTEEAEIHDTQVKRALKERHTSMIALGGTIGTGLFVGIATPLASSGPVGSLIAYIFMGSIIYFVTQSLGEMATFIPVTSSITVFSKRFLSPAFGVANGYMYWFNWAITYAVEVSVVGQVIQYWTTTVPLAAWIAIFWTFITLMNFFPVKVYGEIEFWVAAVKVLAIIGYLIYALIIVCGGSHQGPIGFRYWRNPGAWGPGIISDNKNEARFLGWVASLINAAFTYQGTELVGITAGEAANPRKAVPRAINKVVFRIVLFYIMSLFFIGLLVPYNEDRLNSDTAVIASSPFVISISNAGTRALPHIFNAVVMITVMSAANSNVYVGSRVLYSLAQTGNAPKIYSYVTRYGVPYMGVLTTAALGLLAFLVVNNNANVAFNWLVNISTLAGLCAWVFISLSHIRFMAALKYRGISRDDLPFKAKFMPWGAYYATFFVTVIIFIQGFQAFSPTFKVADFFTSYISLIILVVLFTGCQLYYRCRFIWKVEDIDIDTDRREIEAIVWEDDEPKTAWEKFWAAVA</sequence>
<feature type="domain" description="Amino acid permease/ SLC12A" evidence="10">
    <location>
        <begin position="105"/>
        <end position="567"/>
    </location>
</feature>
<keyword evidence="6 9" id="KW-1133">Transmembrane helix</keyword>
<dbReference type="InterPro" id="IPR004762">
    <property type="entry name" value="Amino_acid_permease_fungi"/>
</dbReference>
<feature type="transmembrane region" description="Helical" evidence="9">
    <location>
        <begin position="337"/>
        <end position="356"/>
    </location>
</feature>
<feature type="transmembrane region" description="Helical" evidence="9">
    <location>
        <begin position="108"/>
        <end position="127"/>
    </location>
</feature>
<comment type="similarity">
    <text evidence="2">Belongs to the amino acid-polyamine-organocation (APC) superfamily. YAT (TC 2.A.3.10) family.</text>
</comment>
<dbReference type="Pfam" id="PF00324">
    <property type="entry name" value="AA_permease"/>
    <property type="match status" value="1"/>
</dbReference>
<keyword evidence="12" id="KW-1185">Reference proteome</keyword>
<dbReference type="Proteomes" id="UP000196158">
    <property type="component" value="Unassembled WGS sequence"/>
</dbReference>
<evidence type="ECO:0000256" key="9">
    <source>
        <dbReference type="SAM" id="Phobius"/>
    </source>
</evidence>
<proteinExistence type="inferred from homology"/>
<dbReference type="AlphaFoldDB" id="A0A1X7R304"/>
<evidence type="ECO:0000259" key="10">
    <source>
        <dbReference type="Pfam" id="PF00324"/>
    </source>
</evidence>
<evidence type="ECO:0000313" key="12">
    <source>
        <dbReference type="Proteomes" id="UP000196158"/>
    </source>
</evidence>
<organism evidence="11 12">
    <name type="scientific">Maudiozyma saulgeensis</name>
    <dbReference type="NCBI Taxonomy" id="1789683"/>
    <lineage>
        <taxon>Eukaryota</taxon>
        <taxon>Fungi</taxon>
        <taxon>Dikarya</taxon>
        <taxon>Ascomycota</taxon>
        <taxon>Saccharomycotina</taxon>
        <taxon>Saccharomycetes</taxon>
        <taxon>Saccharomycetales</taxon>
        <taxon>Saccharomycetaceae</taxon>
        <taxon>Maudiozyma</taxon>
    </lineage>
</organism>
<keyword evidence="3" id="KW-0813">Transport</keyword>
<accession>A0A1X7R304</accession>
<comment type="subcellular location">
    <subcellularLocation>
        <location evidence="1">Membrane</location>
        <topology evidence="1">Multi-pass membrane protein</topology>
    </subcellularLocation>
</comment>
<dbReference type="PROSITE" id="PS00218">
    <property type="entry name" value="AMINO_ACID_PERMEASE_1"/>
    <property type="match status" value="1"/>
</dbReference>
<feature type="transmembrane region" description="Helical" evidence="9">
    <location>
        <begin position="239"/>
        <end position="264"/>
    </location>
</feature>
<reference evidence="11 12" key="1">
    <citation type="submission" date="2017-04" db="EMBL/GenBank/DDBJ databases">
        <authorList>
            <person name="Afonso C.L."/>
            <person name="Miller P.J."/>
            <person name="Scott M.A."/>
            <person name="Spackman E."/>
            <person name="Goraichik I."/>
            <person name="Dimitrov K.M."/>
            <person name="Suarez D.L."/>
            <person name="Swayne D.E."/>
        </authorList>
    </citation>
    <scope>NUCLEOTIDE SEQUENCE [LARGE SCALE GENOMIC DNA]</scope>
</reference>
<evidence type="ECO:0000256" key="5">
    <source>
        <dbReference type="ARBA" id="ARBA00022970"/>
    </source>
</evidence>
<feature type="transmembrane region" description="Helical" evidence="9">
    <location>
        <begin position="540"/>
        <end position="561"/>
    </location>
</feature>
<keyword evidence="5" id="KW-0029">Amino-acid transport</keyword>
<evidence type="ECO:0000256" key="2">
    <source>
        <dbReference type="ARBA" id="ARBA00006983"/>
    </source>
</evidence>
<keyword evidence="7 9" id="KW-0472">Membrane</keyword>
<gene>
    <name evidence="11" type="ORF">KASA_0O04697G</name>
</gene>
<feature type="transmembrane region" description="Helical" evidence="9">
    <location>
        <begin position="212"/>
        <end position="233"/>
    </location>
</feature>
<dbReference type="GO" id="GO:0016020">
    <property type="term" value="C:membrane"/>
    <property type="evidence" value="ECO:0007669"/>
    <property type="project" value="UniProtKB-SubCell"/>
</dbReference>
<dbReference type="PANTHER" id="PTHR43341">
    <property type="entry name" value="AMINO ACID PERMEASE"/>
    <property type="match status" value="1"/>
</dbReference>
<evidence type="ECO:0000256" key="8">
    <source>
        <dbReference type="SAM" id="MobiDB-lite"/>
    </source>
</evidence>
<feature type="transmembrane region" description="Helical" evidence="9">
    <location>
        <begin position="510"/>
        <end position="528"/>
    </location>
</feature>
<dbReference type="NCBIfam" id="TIGR00913">
    <property type="entry name" value="2A0310"/>
    <property type="match status" value="1"/>
</dbReference>
<dbReference type="EMBL" id="FXLY01000004">
    <property type="protein sequence ID" value="SMN19869.1"/>
    <property type="molecule type" value="Genomic_DNA"/>
</dbReference>
<evidence type="ECO:0000256" key="3">
    <source>
        <dbReference type="ARBA" id="ARBA00022448"/>
    </source>
</evidence>
<feature type="region of interest" description="Disordered" evidence="8">
    <location>
        <begin position="1"/>
        <end position="29"/>
    </location>
</feature>
<feature type="transmembrane region" description="Helical" evidence="9">
    <location>
        <begin position="430"/>
        <end position="452"/>
    </location>
</feature>
<evidence type="ECO:0000256" key="7">
    <source>
        <dbReference type="ARBA" id="ARBA00023136"/>
    </source>
</evidence>
<protein>
    <submittedName>
        <fullName evidence="11">Similar to Saccharomyces cerevisiae YNL268W LYP1 Lysine permease</fullName>
    </submittedName>
</protein>
<feature type="transmembrane region" description="Helical" evidence="9">
    <location>
        <begin position="390"/>
        <end position="409"/>
    </location>
</feature>
<dbReference type="InterPro" id="IPR004841">
    <property type="entry name" value="AA-permease/SLC12A_dom"/>
</dbReference>
<dbReference type="GO" id="GO:0015171">
    <property type="term" value="F:amino acid transmembrane transporter activity"/>
    <property type="evidence" value="ECO:0007669"/>
    <property type="project" value="TreeGrafter"/>
</dbReference>
<feature type="transmembrane region" description="Helical" evidence="9">
    <location>
        <begin position="133"/>
        <end position="149"/>
    </location>
</feature>
<dbReference type="PANTHER" id="PTHR43341:SF19">
    <property type="entry name" value="LYSINE-SPECIFIC PERMEASE"/>
    <property type="match status" value="1"/>
</dbReference>
<feature type="transmembrane region" description="Helical" evidence="9">
    <location>
        <begin position="464"/>
        <end position="489"/>
    </location>
</feature>
<dbReference type="InterPro" id="IPR004840">
    <property type="entry name" value="Amino_acid_permease_CS"/>
</dbReference>
<dbReference type="InterPro" id="IPR050524">
    <property type="entry name" value="APC_YAT"/>
</dbReference>
<name>A0A1X7R304_9SACH</name>
<dbReference type="FunFam" id="1.20.1740.10:FF:000006">
    <property type="entry name" value="General amino acid permease"/>
    <property type="match status" value="1"/>
</dbReference>
<evidence type="ECO:0000313" key="11">
    <source>
        <dbReference type="EMBL" id="SMN19869.1"/>
    </source>
</evidence>